<comment type="subunit">
    <text evidence="7">The complex comprises the extracytoplasmic solute receptor protein and the two transmembrane proteins.</text>
</comment>
<keyword evidence="7" id="KW-0997">Cell inner membrane</keyword>
<keyword evidence="3" id="KW-1003">Cell membrane</keyword>
<evidence type="ECO:0000256" key="1">
    <source>
        <dbReference type="ARBA" id="ARBA00004651"/>
    </source>
</evidence>
<evidence type="ECO:0000256" key="4">
    <source>
        <dbReference type="ARBA" id="ARBA00022692"/>
    </source>
</evidence>
<evidence type="ECO:0000313" key="9">
    <source>
        <dbReference type="EMBL" id="MDN3711542.1"/>
    </source>
</evidence>
<dbReference type="Proteomes" id="UP001243846">
    <property type="component" value="Unassembled WGS sequence"/>
</dbReference>
<dbReference type="Pfam" id="PF04290">
    <property type="entry name" value="DctQ"/>
    <property type="match status" value="1"/>
</dbReference>
<reference evidence="10" key="1">
    <citation type="journal article" date="2019" name="Int. J. Syst. Evol. Microbiol.">
        <title>The Global Catalogue of Microorganisms (GCM) 10K type strain sequencing project: providing services to taxonomists for standard genome sequencing and annotation.</title>
        <authorList>
            <consortium name="The Broad Institute Genomics Platform"/>
            <consortium name="The Broad Institute Genome Sequencing Center for Infectious Disease"/>
            <person name="Wu L."/>
            <person name="Ma J."/>
        </authorList>
    </citation>
    <scope>NUCLEOTIDE SEQUENCE [LARGE SCALE GENOMIC DNA]</scope>
    <source>
        <strain evidence="10">CECT 8482</strain>
    </source>
</reference>
<evidence type="ECO:0000256" key="3">
    <source>
        <dbReference type="ARBA" id="ARBA00022475"/>
    </source>
</evidence>
<dbReference type="InterPro" id="IPR055348">
    <property type="entry name" value="DctQ"/>
</dbReference>
<evidence type="ECO:0000313" key="10">
    <source>
        <dbReference type="Proteomes" id="UP001243846"/>
    </source>
</evidence>
<evidence type="ECO:0000259" key="8">
    <source>
        <dbReference type="Pfam" id="PF04290"/>
    </source>
</evidence>
<keyword evidence="5" id="KW-1133">Transmembrane helix</keyword>
<evidence type="ECO:0000256" key="2">
    <source>
        <dbReference type="ARBA" id="ARBA00022448"/>
    </source>
</evidence>
<name>A0ABT8D4D4_9RHOB</name>
<protein>
    <recommendedName>
        <fullName evidence="7">TRAP transporter small permease protein</fullName>
    </recommendedName>
</protein>
<keyword evidence="2 7" id="KW-0813">Transport</keyword>
<comment type="caution">
    <text evidence="9">The sequence shown here is derived from an EMBL/GenBank/DDBJ whole genome shotgun (WGS) entry which is preliminary data.</text>
</comment>
<evidence type="ECO:0000256" key="5">
    <source>
        <dbReference type="ARBA" id="ARBA00022989"/>
    </source>
</evidence>
<evidence type="ECO:0000256" key="6">
    <source>
        <dbReference type="ARBA" id="ARBA00023136"/>
    </source>
</evidence>
<gene>
    <name evidence="9" type="ORF">QWZ10_06390</name>
</gene>
<sequence length="71" mass="7839">MLLICADVLGLALFSRPLYGVVELTEQTIVPIVFLQLAHALRRNRLTRADFLLRRSCATSPSSRGCSMSCS</sequence>
<organism evidence="9 10">
    <name type="scientific">Paracoccus cavernae</name>
    <dbReference type="NCBI Taxonomy" id="1571207"/>
    <lineage>
        <taxon>Bacteria</taxon>
        <taxon>Pseudomonadati</taxon>
        <taxon>Pseudomonadota</taxon>
        <taxon>Alphaproteobacteria</taxon>
        <taxon>Rhodobacterales</taxon>
        <taxon>Paracoccaceae</taxon>
        <taxon>Paracoccus</taxon>
    </lineage>
</organism>
<comment type="function">
    <text evidence="7">Part of the tripartite ATP-independent periplasmic (TRAP) transport system.</text>
</comment>
<keyword evidence="10" id="KW-1185">Reference proteome</keyword>
<proteinExistence type="inferred from homology"/>
<evidence type="ECO:0000256" key="7">
    <source>
        <dbReference type="RuleBase" id="RU369079"/>
    </source>
</evidence>
<accession>A0ABT8D4D4</accession>
<comment type="subcellular location">
    <subcellularLocation>
        <location evidence="7">Cell inner membrane</location>
        <topology evidence="7">Multi-pass membrane protein</topology>
    </subcellularLocation>
    <subcellularLocation>
        <location evidence="1">Cell membrane</location>
        <topology evidence="1">Multi-pass membrane protein</topology>
    </subcellularLocation>
</comment>
<feature type="domain" description="Tripartite ATP-independent periplasmic transporters DctQ component" evidence="8">
    <location>
        <begin position="1"/>
        <end position="55"/>
    </location>
</feature>
<keyword evidence="6" id="KW-0472">Membrane</keyword>
<dbReference type="EMBL" id="JAUFRC010000001">
    <property type="protein sequence ID" value="MDN3711542.1"/>
    <property type="molecule type" value="Genomic_DNA"/>
</dbReference>
<keyword evidence="4" id="KW-0812">Transmembrane</keyword>
<comment type="similarity">
    <text evidence="7">Belongs to the TRAP transporter small permease family.</text>
</comment>